<sequence length="66" mass="7465">MDRSRTEAVFIERRGQRAAVVVSPERYEQMLEALEEAEDVAAFDEAMAEEGPNIPWAQVKADLGWV</sequence>
<evidence type="ECO:0000256" key="1">
    <source>
        <dbReference type="ARBA" id="ARBA00009981"/>
    </source>
</evidence>
<organism evidence="3 4">
    <name type="scientific">Mycetocola manganoxydans</name>
    <dbReference type="NCBI Taxonomy" id="699879"/>
    <lineage>
        <taxon>Bacteria</taxon>
        <taxon>Bacillati</taxon>
        <taxon>Actinomycetota</taxon>
        <taxon>Actinomycetes</taxon>
        <taxon>Micrococcales</taxon>
        <taxon>Microbacteriaceae</taxon>
        <taxon>Mycetocola</taxon>
    </lineage>
</organism>
<comment type="caution">
    <text evidence="3">The sequence shown here is derived from an EMBL/GenBank/DDBJ whole genome shotgun (WGS) entry which is preliminary data.</text>
</comment>
<dbReference type="Proteomes" id="UP000270299">
    <property type="component" value="Unassembled WGS sequence"/>
</dbReference>
<accession>A0A3L6ZJM5</accession>
<protein>
    <recommendedName>
        <fullName evidence="2">Antitoxin</fullName>
    </recommendedName>
</protein>
<gene>
    <name evidence="3" type="ORF">D9V29_14110</name>
</gene>
<dbReference type="AlphaFoldDB" id="A0A3L6ZJM5"/>
<comment type="function">
    <text evidence="2">Antitoxin component of a type II toxin-antitoxin (TA) system.</text>
</comment>
<dbReference type="Gene3D" id="3.40.1620.10">
    <property type="entry name" value="YefM-like domain"/>
    <property type="match status" value="1"/>
</dbReference>
<dbReference type="Pfam" id="PF02604">
    <property type="entry name" value="PhdYeFM_antitox"/>
    <property type="match status" value="1"/>
</dbReference>
<proteinExistence type="inferred from homology"/>
<comment type="similarity">
    <text evidence="1 2">Belongs to the phD/YefM antitoxin family.</text>
</comment>
<dbReference type="InterPro" id="IPR036165">
    <property type="entry name" value="YefM-like_sf"/>
</dbReference>
<reference evidence="3 4" key="1">
    <citation type="submission" date="2018-10" db="EMBL/GenBank/DDBJ databases">
        <authorList>
            <person name="Li J."/>
        </authorList>
    </citation>
    <scope>NUCLEOTIDE SEQUENCE [LARGE SCALE GENOMIC DNA]</scope>
    <source>
        <strain evidence="3 4">CCTCC AB209002</strain>
    </source>
</reference>
<evidence type="ECO:0000313" key="3">
    <source>
        <dbReference type="EMBL" id="RLP68189.1"/>
    </source>
</evidence>
<evidence type="ECO:0000256" key="2">
    <source>
        <dbReference type="RuleBase" id="RU362080"/>
    </source>
</evidence>
<dbReference type="SUPFAM" id="SSF143120">
    <property type="entry name" value="YefM-like"/>
    <property type="match status" value="1"/>
</dbReference>
<dbReference type="InterPro" id="IPR006442">
    <property type="entry name" value="Antitoxin_Phd/YefM"/>
</dbReference>
<evidence type="ECO:0000313" key="4">
    <source>
        <dbReference type="Proteomes" id="UP000270299"/>
    </source>
</evidence>
<name>A0A3L6ZJM5_9MICO</name>
<dbReference type="EMBL" id="RCUV01000023">
    <property type="protein sequence ID" value="RLP68189.1"/>
    <property type="molecule type" value="Genomic_DNA"/>
</dbReference>
<keyword evidence="4" id="KW-1185">Reference proteome</keyword>